<dbReference type="Pfam" id="PF00535">
    <property type="entry name" value="Glycos_transf_2"/>
    <property type="match status" value="1"/>
</dbReference>
<protein>
    <submittedName>
        <fullName evidence="2">CDP-glycerol glycerophosphotransferase</fullName>
    </submittedName>
</protein>
<dbReference type="Gene3D" id="3.90.550.10">
    <property type="entry name" value="Spore Coat Polysaccharide Biosynthesis Protein SpsA, Chain A"/>
    <property type="match status" value="1"/>
</dbReference>
<dbReference type="RefSeq" id="WP_177244911.1">
    <property type="nucleotide sequence ID" value="NZ_FOQY01000001.1"/>
</dbReference>
<keyword evidence="3" id="KW-1185">Reference proteome</keyword>
<dbReference type="AlphaFoldDB" id="A0A1I3FPN0"/>
<sequence length="616" mass="69548">MPRLSVVVPYYNVERYFDACLASIQGQTLGDLEVICVDDGSMDASAVIAKEYASRDPRFRVVVQENQGLGPARNTGVTHASGRYLAFADSDDIVPPRAYELLVDSLERSGSDLASGNVQRLTSEGLVQSWAHRNAFRKTQVGTHITRNVHLLFDRSVWNKVFRRSFWDDLSMEFPARLYEDMPVTLPAHVRARAVDVLSEVVYVWRLREGSITERRFRAENVTDLVISVAETARFLEEHAPGLRRVYERDTLHNDLRVAVEALAAGVEPDLLLDAACSYLDTVNRRSYLELPAIRRLQLQLMHRRMVAELAEAVRFERESMDEARLRRGLLSRRKWYADYPFRRGYGIPRWVFDVSRELTMAGRLEGWEWREGRLHGEGRVRLPGVMVGTAPSCAISLWLRERATGTVLELPVERYDLGFGFVCDPGTLPGRAAKWEVWVRLTVDGIVREARLRGNTPALGPGETDDGMWIQPLVDDKGFAVITVKRPRAAVTGCEASEGRLRILGWHAEQEGAAGLTLVMGVPDGPERSYPVTTVPARDGRREFVVDVPVEDLRAEGETAVWNMYLSGMADGRPLRMPVALHELPGWELDGWETQMARTSRGNMALRVQRSEDDH</sequence>
<accession>A0A1I3FPN0</accession>
<dbReference type="EMBL" id="FOQY01000001">
    <property type="protein sequence ID" value="SFI13124.1"/>
    <property type="molecule type" value="Genomic_DNA"/>
</dbReference>
<gene>
    <name evidence="2" type="ORF">SAMN05216275_101288</name>
</gene>
<dbReference type="InterPro" id="IPR001173">
    <property type="entry name" value="Glyco_trans_2-like"/>
</dbReference>
<dbReference type="CDD" id="cd00761">
    <property type="entry name" value="Glyco_tranf_GTA_type"/>
    <property type="match status" value="1"/>
</dbReference>
<dbReference type="PANTHER" id="PTHR22916">
    <property type="entry name" value="GLYCOSYLTRANSFERASE"/>
    <property type="match status" value="1"/>
</dbReference>
<dbReference type="PANTHER" id="PTHR22916:SF3">
    <property type="entry name" value="UDP-GLCNAC:BETAGAL BETA-1,3-N-ACETYLGLUCOSAMINYLTRANSFERASE-LIKE PROTEIN 1"/>
    <property type="match status" value="1"/>
</dbReference>
<organism evidence="2 3">
    <name type="scientific">Streptosporangium canum</name>
    <dbReference type="NCBI Taxonomy" id="324952"/>
    <lineage>
        <taxon>Bacteria</taxon>
        <taxon>Bacillati</taxon>
        <taxon>Actinomycetota</taxon>
        <taxon>Actinomycetes</taxon>
        <taxon>Streptosporangiales</taxon>
        <taxon>Streptosporangiaceae</taxon>
        <taxon>Streptosporangium</taxon>
    </lineage>
</organism>
<dbReference type="GO" id="GO:0016758">
    <property type="term" value="F:hexosyltransferase activity"/>
    <property type="evidence" value="ECO:0007669"/>
    <property type="project" value="UniProtKB-ARBA"/>
</dbReference>
<keyword evidence="2" id="KW-0808">Transferase</keyword>
<evidence type="ECO:0000259" key="1">
    <source>
        <dbReference type="Pfam" id="PF00535"/>
    </source>
</evidence>
<feature type="domain" description="Glycosyltransferase 2-like" evidence="1">
    <location>
        <begin position="5"/>
        <end position="165"/>
    </location>
</feature>
<name>A0A1I3FPN0_9ACTN</name>
<reference evidence="3" key="1">
    <citation type="submission" date="2016-10" db="EMBL/GenBank/DDBJ databases">
        <authorList>
            <person name="Varghese N."/>
            <person name="Submissions S."/>
        </authorList>
    </citation>
    <scope>NUCLEOTIDE SEQUENCE [LARGE SCALE GENOMIC DNA]</scope>
    <source>
        <strain evidence="3">CGMCC 4.2126</strain>
    </source>
</reference>
<dbReference type="SUPFAM" id="SSF53448">
    <property type="entry name" value="Nucleotide-diphospho-sugar transferases"/>
    <property type="match status" value="1"/>
</dbReference>
<dbReference type="GeneID" id="96296173"/>
<dbReference type="Proteomes" id="UP000199111">
    <property type="component" value="Unassembled WGS sequence"/>
</dbReference>
<dbReference type="InterPro" id="IPR029044">
    <property type="entry name" value="Nucleotide-diphossugar_trans"/>
</dbReference>
<evidence type="ECO:0000313" key="2">
    <source>
        <dbReference type="EMBL" id="SFI13124.1"/>
    </source>
</evidence>
<evidence type="ECO:0000313" key="3">
    <source>
        <dbReference type="Proteomes" id="UP000199111"/>
    </source>
</evidence>
<proteinExistence type="predicted"/>